<reference evidence="1 2" key="1">
    <citation type="submission" date="2017-03" db="EMBL/GenBank/DDBJ databases">
        <title>Genome Survey of Euroglyphus maynei.</title>
        <authorList>
            <person name="Arlian L.G."/>
            <person name="Morgan M.S."/>
            <person name="Rider S.D."/>
        </authorList>
    </citation>
    <scope>NUCLEOTIDE SEQUENCE [LARGE SCALE GENOMIC DNA]</scope>
    <source>
        <strain evidence="1">Arlian Lab</strain>
        <tissue evidence="1">Whole body</tissue>
    </source>
</reference>
<accession>A0A1Y3ATS6</accession>
<name>A0A1Y3ATS6_EURMA</name>
<dbReference type="AlphaFoldDB" id="A0A1Y3ATS6"/>
<dbReference type="EMBL" id="MUJZ01058834">
    <property type="protein sequence ID" value="OTF71879.1"/>
    <property type="molecule type" value="Genomic_DNA"/>
</dbReference>
<proteinExistence type="predicted"/>
<evidence type="ECO:0000313" key="2">
    <source>
        <dbReference type="Proteomes" id="UP000194236"/>
    </source>
</evidence>
<keyword evidence="2" id="KW-1185">Reference proteome</keyword>
<gene>
    <name evidence="1" type="ORF">BLA29_011817</name>
</gene>
<organism evidence="1 2">
    <name type="scientific">Euroglyphus maynei</name>
    <name type="common">Mayne's house dust mite</name>
    <dbReference type="NCBI Taxonomy" id="6958"/>
    <lineage>
        <taxon>Eukaryota</taxon>
        <taxon>Metazoa</taxon>
        <taxon>Ecdysozoa</taxon>
        <taxon>Arthropoda</taxon>
        <taxon>Chelicerata</taxon>
        <taxon>Arachnida</taxon>
        <taxon>Acari</taxon>
        <taxon>Acariformes</taxon>
        <taxon>Sarcoptiformes</taxon>
        <taxon>Astigmata</taxon>
        <taxon>Psoroptidia</taxon>
        <taxon>Analgoidea</taxon>
        <taxon>Pyroglyphidae</taxon>
        <taxon>Pyroglyphinae</taxon>
        <taxon>Euroglyphus</taxon>
    </lineage>
</organism>
<sequence length="102" mass="11838">MIPYSTCMRFNQTRRHSFENDNNNKYSPCEWTLVQHFGNKTRIESTIINVTSQDDQTLCFTWAIESQNAAQQQQQNILVDNNNLLITSSSSSKESNYHFGIN</sequence>
<comment type="caution">
    <text evidence="1">The sequence shown here is derived from an EMBL/GenBank/DDBJ whole genome shotgun (WGS) entry which is preliminary data.</text>
</comment>
<evidence type="ECO:0000313" key="1">
    <source>
        <dbReference type="EMBL" id="OTF71879.1"/>
    </source>
</evidence>
<protein>
    <submittedName>
        <fullName evidence="1">Uncharacterized protein</fullName>
    </submittedName>
</protein>
<dbReference type="Proteomes" id="UP000194236">
    <property type="component" value="Unassembled WGS sequence"/>
</dbReference>